<sequence>MSETKQLAFGRLGQWTRGEQVLVFAECTQNLAAGRYKVGGLDENGTAKETNAVLRAAELLSDDPVAGQWVAVRGEHPACTAVRLYRALAGADTFLVLTPSRLAVVRLRDARRQGENALDGFTADLAEDRSVGGLLRGVGKLVRGAATDMVRAARRPPLTERPEDAVLTVEFEGPHQELAGVRRWKQPMVPNLRHGPRMVELHFADGSWCRVQTTVADAQTLTGTPD</sequence>
<dbReference type="RefSeq" id="WP_253778926.1">
    <property type="nucleotide sequence ID" value="NZ_JAMTCK010000020.1"/>
</dbReference>
<evidence type="ECO:0000313" key="1">
    <source>
        <dbReference type="EMBL" id="MCP2169723.1"/>
    </source>
</evidence>
<comment type="caution">
    <text evidence="1">The sequence shown here is derived from an EMBL/GenBank/DDBJ whole genome shotgun (WGS) entry which is preliminary data.</text>
</comment>
<proteinExistence type="predicted"/>
<name>A0AAE3GPD2_9PSEU</name>
<keyword evidence="2" id="KW-1185">Reference proteome</keyword>
<protein>
    <submittedName>
        <fullName evidence="1">Uncharacterized protein</fullName>
    </submittedName>
</protein>
<accession>A0AAE3GPD2</accession>
<gene>
    <name evidence="1" type="ORF">LX83_006609</name>
</gene>
<dbReference type="Proteomes" id="UP001206128">
    <property type="component" value="Unassembled WGS sequence"/>
</dbReference>
<reference evidence="1" key="1">
    <citation type="submission" date="2022-06" db="EMBL/GenBank/DDBJ databases">
        <title>Genomic Encyclopedia of Archaeal and Bacterial Type Strains, Phase II (KMG-II): from individual species to whole genera.</title>
        <authorList>
            <person name="Goeker M."/>
        </authorList>
    </citation>
    <scope>NUCLEOTIDE SEQUENCE</scope>
    <source>
        <strain evidence="1">DSM 43935</strain>
    </source>
</reference>
<dbReference type="EMBL" id="JAMTCK010000020">
    <property type="protein sequence ID" value="MCP2169723.1"/>
    <property type="molecule type" value="Genomic_DNA"/>
</dbReference>
<dbReference type="AlphaFoldDB" id="A0AAE3GPD2"/>
<organism evidence="1 2">
    <name type="scientific">Goodfellowiella coeruleoviolacea</name>
    <dbReference type="NCBI Taxonomy" id="334858"/>
    <lineage>
        <taxon>Bacteria</taxon>
        <taxon>Bacillati</taxon>
        <taxon>Actinomycetota</taxon>
        <taxon>Actinomycetes</taxon>
        <taxon>Pseudonocardiales</taxon>
        <taxon>Pseudonocardiaceae</taxon>
        <taxon>Goodfellowiella</taxon>
    </lineage>
</organism>
<evidence type="ECO:0000313" key="2">
    <source>
        <dbReference type="Proteomes" id="UP001206128"/>
    </source>
</evidence>